<keyword evidence="9" id="KW-1015">Disulfide bond</keyword>
<evidence type="ECO:0000256" key="13">
    <source>
        <dbReference type="SAM" id="SignalP"/>
    </source>
</evidence>
<dbReference type="SUPFAM" id="SSF48726">
    <property type="entry name" value="Immunoglobulin"/>
    <property type="match status" value="5"/>
</dbReference>
<feature type="transmembrane region" description="Helical" evidence="12">
    <location>
        <begin position="492"/>
        <end position="514"/>
    </location>
</feature>
<keyword evidence="3 12" id="KW-0812">Transmembrane</keyword>
<comment type="similarity">
    <text evidence="2">Belongs to the immunoglobulin superfamily. ICAM family.</text>
</comment>
<evidence type="ECO:0000313" key="15">
    <source>
        <dbReference type="Proteomes" id="UP000515140"/>
    </source>
</evidence>
<dbReference type="InterPro" id="IPR036179">
    <property type="entry name" value="Ig-like_dom_sf"/>
</dbReference>
<evidence type="ECO:0000256" key="5">
    <source>
        <dbReference type="ARBA" id="ARBA00022737"/>
    </source>
</evidence>
<evidence type="ECO:0000256" key="3">
    <source>
        <dbReference type="ARBA" id="ARBA00022692"/>
    </source>
</evidence>
<evidence type="ECO:0000313" key="16">
    <source>
        <dbReference type="RefSeq" id="XP_020850688.1"/>
    </source>
</evidence>
<dbReference type="Pfam" id="PF08205">
    <property type="entry name" value="C2-set_2"/>
    <property type="match status" value="1"/>
</dbReference>
<dbReference type="PANTHER" id="PTHR13771">
    <property type="entry name" value="INTERCELLULAR ADHESION MOLECULE"/>
    <property type="match status" value="1"/>
</dbReference>
<keyword evidence="5" id="KW-0677">Repeat</keyword>
<evidence type="ECO:0000256" key="1">
    <source>
        <dbReference type="ARBA" id="ARBA00004479"/>
    </source>
</evidence>
<evidence type="ECO:0000256" key="12">
    <source>
        <dbReference type="SAM" id="Phobius"/>
    </source>
</evidence>
<dbReference type="InterPro" id="IPR007110">
    <property type="entry name" value="Ig-like_dom"/>
</dbReference>
<keyword evidence="15" id="KW-1185">Reference proteome</keyword>
<dbReference type="FunCoup" id="A0A6P5KXN8">
    <property type="interactions" value="600"/>
</dbReference>
<evidence type="ECO:0000256" key="7">
    <source>
        <dbReference type="ARBA" id="ARBA00022989"/>
    </source>
</evidence>
<accession>A0A6P5KXN8</accession>
<evidence type="ECO:0000256" key="11">
    <source>
        <dbReference type="ARBA" id="ARBA00023319"/>
    </source>
</evidence>
<dbReference type="GO" id="GO:0005886">
    <property type="term" value="C:plasma membrane"/>
    <property type="evidence" value="ECO:0007669"/>
    <property type="project" value="TreeGrafter"/>
</dbReference>
<dbReference type="InterPro" id="IPR048679">
    <property type="entry name" value="ICAM1_3_5_D2"/>
</dbReference>
<dbReference type="InParanoid" id="A0A6P5KXN8"/>
<comment type="subcellular location">
    <subcellularLocation>
        <location evidence="1">Membrane</location>
        <topology evidence="1">Single-pass type I membrane protein</topology>
    </subcellularLocation>
</comment>
<dbReference type="InterPro" id="IPR013162">
    <property type="entry name" value="CD80_C2-set"/>
</dbReference>
<evidence type="ECO:0000256" key="4">
    <source>
        <dbReference type="ARBA" id="ARBA00022729"/>
    </source>
</evidence>
<dbReference type="Pfam" id="PF21146">
    <property type="entry name" value="ICAM1_3_5_D2"/>
    <property type="match status" value="1"/>
</dbReference>
<gene>
    <name evidence="16" type="primary">LOC110214227</name>
</gene>
<dbReference type="GO" id="GO:0005178">
    <property type="term" value="F:integrin binding"/>
    <property type="evidence" value="ECO:0007669"/>
    <property type="project" value="InterPro"/>
</dbReference>
<dbReference type="GeneID" id="110214227"/>
<dbReference type="RefSeq" id="XP_020850688.1">
    <property type="nucleotide sequence ID" value="XM_020995029.1"/>
</dbReference>
<dbReference type="InterPro" id="IPR003599">
    <property type="entry name" value="Ig_sub"/>
</dbReference>
<dbReference type="GO" id="GO:0007159">
    <property type="term" value="P:leukocyte cell-cell adhesion"/>
    <property type="evidence" value="ECO:0007669"/>
    <property type="project" value="UniProtKB-ARBA"/>
</dbReference>
<dbReference type="GO" id="GO:0050900">
    <property type="term" value="P:leukocyte migration"/>
    <property type="evidence" value="ECO:0007669"/>
    <property type="project" value="UniProtKB-ARBA"/>
</dbReference>
<dbReference type="GO" id="GO:0006955">
    <property type="term" value="P:immune response"/>
    <property type="evidence" value="ECO:0007669"/>
    <property type="project" value="UniProtKB-ARBA"/>
</dbReference>
<dbReference type="PANTHER" id="PTHR13771:SF9">
    <property type="entry name" value="INTERCELLULAR ADHESION MOLECULE 5"/>
    <property type="match status" value="1"/>
</dbReference>
<keyword evidence="8 12" id="KW-0472">Membrane</keyword>
<name>A0A6P5KXN8_PHACI</name>
<proteinExistence type="inferred from homology"/>
<organism evidence="15 16">
    <name type="scientific">Phascolarctos cinereus</name>
    <name type="common">Koala</name>
    <dbReference type="NCBI Taxonomy" id="38626"/>
    <lineage>
        <taxon>Eukaryota</taxon>
        <taxon>Metazoa</taxon>
        <taxon>Chordata</taxon>
        <taxon>Craniata</taxon>
        <taxon>Vertebrata</taxon>
        <taxon>Euteleostomi</taxon>
        <taxon>Mammalia</taxon>
        <taxon>Metatheria</taxon>
        <taxon>Diprotodontia</taxon>
        <taxon>Phascolarctidae</taxon>
        <taxon>Phascolarctos</taxon>
    </lineage>
</organism>
<dbReference type="InterPro" id="IPR003987">
    <property type="entry name" value="ICAM_VCAM_N"/>
</dbReference>
<dbReference type="InterPro" id="IPR013768">
    <property type="entry name" value="ICAM_N"/>
</dbReference>
<dbReference type="Gene3D" id="2.60.40.10">
    <property type="entry name" value="Immunoglobulins"/>
    <property type="match status" value="5"/>
</dbReference>
<dbReference type="PRINTS" id="PR01472">
    <property type="entry name" value="ICAMVCAM1"/>
</dbReference>
<protein>
    <submittedName>
        <fullName evidence="16">Intercellular adhesion molecule 1-like isoform X1</fullName>
    </submittedName>
</protein>
<sequence length="544" mass="60415">MQVLRLLPALTAFLYLLLSSGAQENPIKPQVWVHPPNPVILSGSSVVMNCSTDCANPTKIGLETRLKTTPEGNGSNWKAWRLSNVTWDNSPLCYVNCPGKKQGSIRAHIVVYEPPKNLELNLEPSQEQSSLPWIPVGQNITLSCHVAGGRPRENLMVVLLRGTQEMSRQPVPKNTLDTVFVKFWVTASREDDEASFSCRAELNLQPRGLMRYQNSSAPLKFYTFALAQEPPVLVIPKLLEAGTKEQVSCEMDELFPVEKANIQLSWGGQRLIQNITRHGDMLRATATVMAAKEEKGDRELTCNVRLGNETKNVSEDLTIYTFPEPRLVVSEPVQEGYRVNLTCKADLTATVMIEGATGDEPDRMSLIVQEKDNGRLFTCQATLKLRGETLHKNSSLNLNVLFPPKLDEKCPGNWTWNEGTEQTLQCIARGNPDPIVKCVPENQQTGMPLGIPKTVTRAYSGTYRCTANNSLGEANKVVSVVVMFQDVDLRPILVGILISMVAVGIVISGGYLYYRQQRIRSYELKKAQEARALQPIKAEAKPCP</sequence>
<dbReference type="Proteomes" id="UP000515140">
    <property type="component" value="Unplaced"/>
</dbReference>
<keyword evidence="11" id="KW-0393">Immunoglobulin domain</keyword>
<feature type="domain" description="Ig-like" evidence="14">
    <location>
        <begin position="230"/>
        <end position="318"/>
    </location>
</feature>
<dbReference type="SMART" id="SM00409">
    <property type="entry name" value="IG"/>
    <property type="match status" value="4"/>
</dbReference>
<feature type="domain" description="Ig-like" evidence="14">
    <location>
        <begin position="404"/>
        <end position="479"/>
    </location>
</feature>
<dbReference type="AlphaFoldDB" id="A0A6P5KXN8"/>
<dbReference type="GO" id="GO:0002252">
    <property type="term" value="P:immune effector process"/>
    <property type="evidence" value="ECO:0007669"/>
    <property type="project" value="UniProtKB-ARBA"/>
</dbReference>
<evidence type="ECO:0000256" key="8">
    <source>
        <dbReference type="ARBA" id="ARBA00023136"/>
    </source>
</evidence>
<feature type="signal peptide" evidence="13">
    <location>
        <begin position="1"/>
        <end position="22"/>
    </location>
</feature>
<dbReference type="InterPro" id="IPR013783">
    <property type="entry name" value="Ig-like_fold"/>
</dbReference>
<evidence type="ECO:0000256" key="9">
    <source>
        <dbReference type="ARBA" id="ARBA00023157"/>
    </source>
</evidence>
<keyword evidence="10" id="KW-0325">Glycoprotein</keyword>
<dbReference type="Pfam" id="PF03921">
    <property type="entry name" value="ICAM_N"/>
    <property type="match status" value="1"/>
</dbReference>
<dbReference type="KEGG" id="pcw:110214227"/>
<evidence type="ECO:0000256" key="10">
    <source>
        <dbReference type="ARBA" id="ARBA00023180"/>
    </source>
</evidence>
<dbReference type="FunFam" id="2.60.40.10:FF:000338">
    <property type="entry name" value="intercellular adhesion molecule 5"/>
    <property type="match status" value="1"/>
</dbReference>
<feature type="chain" id="PRO_5027880049" evidence="13">
    <location>
        <begin position="23"/>
        <end position="544"/>
    </location>
</feature>
<dbReference type="FunFam" id="2.60.40.10:FF:000641">
    <property type="entry name" value="Intercellular adhesion molecule 1"/>
    <property type="match status" value="1"/>
</dbReference>
<reference evidence="16" key="1">
    <citation type="submission" date="2025-08" db="UniProtKB">
        <authorList>
            <consortium name="RefSeq"/>
        </authorList>
    </citation>
    <scope>IDENTIFICATION</scope>
    <source>
        <tissue evidence="16">Spleen</tissue>
    </source>
</reference>
<dbReference type="PROSITE" id="PS50835">
    <property type="entry name" value="IG_LIKE"/>
    <property type="match status" value="2"/>
</dbReference>
<dbReference type="FunFam" id="2.60.40.10:FF:000194">
    <property type="entry name" value="Intercellular adhesion molecule 1"/>
    <property type="match status" value="1"/>
</dbReference>
<keyword evidence="6" id="KW-0130">Cell adhesion</keyword>
<evidence type="ECO:0000256" key="2">
    <source>
        <dbReference type="ARBA" id="ARBA00005925"/>
    </source>
</evidence>
<keyword evidence="7 12" id="KW-1133">Transmembrane helix</keyword>
<keyword evidence="4 13" id="KW-0732">Signal</keyword>
<evidence type="ECO:0000256" key="6">
    <source>
        <dbReference type="ARBA" id="ARBA00022889"/>
    </source>
</evidence>
<dbReference type="InterPro" id="IPR047012">
    <property type="entry name" value="ICAM_VCAM"/>
</dbReference>
<dbReference type="GO" id="GO:1901701">
    <property type="term" value="P:cellular response to oxygen-containing compound"/>
    <property type="evidence" value="ECO:0007669"/>
    <property type="project" value="UniProtKB-ARBA"/>
</dbReference>
<dbReference type="FunFam" id="2.60.40.10:FF:000459">
    <property type="entry name" value="Intercellular adhesion molecule 1"/>
    <property type="match status" value="1"/>
</dbReference>
<evidence type="ECO:0000259" key="14">
    <source>
        <dbReference type="PROSITE" id="PS50835"/>
    </source>
</evidence>